<feature type="compositionally biased region" description="Basic and acidic residues" evidence="8">
    <location>
        <begin position="565"/>
        <end position="577"/>
    </location>
</feature>
<sequence>MAVGGPIRRALVGVVLFSGVGCAPPTPPTRTTRGAARYGAPAPTAAPAHRALAEATHATRRRLGGRQHVRPKNKVTWPLPSAERPRFVPRGLGFDSRECPEPPSRQAALNWHAPLTGATASAHATRAPPSEAGSCEVRDGVLAMRHACLHDGTFYVRTAVGGERLAVRTPRWGPWGRGGRAEPPVHVQPWRDPAHGPPGARMWLRGTWLFAQPRLAFSPKNVYHALDELELLDGLARRADMRLRTLTAFVSLNHRPPLLNGTLLGALLALATEAPMAYHLPPEPMPAALCFDAALLEVDQNVSALAAACGAAGAAVAGAAAPPPRAPHGTHDGFVDIARSSYARLRMHGTPPRSASAFERTRVLIVNRLSSRTLVNLPYLAHALVRAGAHVTVAAFECLELVAQIALVSRASTLIGAHGAALSLGRFLPDDGAIVELRSAPCIEDDLSWMGFRSRFAVLGAPARATVSDLPCPLWRAKTGMPFVVDIIAVLGAVRALDRVACRHARCARAPPACSAAQLGGEAADGHLATHGTLPGELRPGVPLVSVRAARYEREVRGRAEVARADAARGGARERDSAAATQLAGNRAPRAGESDNATQSGWVQPWRAWDACRRAHAALAPPHVRHASADTAMANG</sequence>
<dbReference type="Proteomes" id="UP000751190">
    <property type="component" value="Unassembled WGS sequence"/>
</dbReference>
<evidence type="ECO:0000256" key="6">
    <source>
        <dbReference type="ARBA" id="ARBA00023136"/>
    </source>
</evidence>
<keyword evidence="7" id="KW-0325">Glycoprotein</keyword>
<comment type="subcellular location">
    <subcellularLocation>
        <location evidence="1">Membrane</location>
        <topology evidence="1">Single-pass membrane protein</topology>
    </subcellularLocation>
</comment>
<evidence type="ECO:0000256" key="1">
    <source>
        <dbReference type="ARBA" id="ARBA00004167"/>
    </source>
</evidence>
<feature type="compositionally biased region" description="Low complexity" evidence="8">
    <location>
        <begin position="29"/>
        <end position="46"/>
    </location>
</feature>
<evidence type="ECO:0000313" key="12">
    <source>
        <dbReference type="Proteomes" id="UP000751190"/>
    </source>
</evidence>
<dbReference type="Pfam" id="PF04577">
    <property type="entry name" value="Glyco_transf_61"/>
    <property type="match status" value="1"/>
</dbReference>
<dbReference type="GO" id="GO:0016020">
    <property type="term" value="C:membrane"/>
    <property type="evidence" value="ECO:0007669"/>
    <property type="project" value="UniProtKB-SubCell"/>
</dbReference>
<evidence type="ECO:0000256" key="9">
    <source>
        <dbReference type="SAM" id="SignalP"/>
    </source>
</evidence>
<keyword evidence="2" id="KW-0328">Glycosyltransferase</keyword>
<dbReference type="GO" id="GO:0016757">
    <property type="term" value="F:glycosyltransferase activity"/>
    <property type="evidence" value="ECO:0007669"/>
    <property type="project" value="UniProtKB-KW"/>
</dbReference>
<evidence type="ECO:0000256" key="5">
    <source>
        <dbReference type="ARBA" id="ARBA00022989"/>
    </source>
</evidence>
<feature type="chain" id="PRO_5035264571" description="Glycosyltransferase 61 catalytic domain-containing protein" evidence="9">
    <location>
        <begin position="23"/>
        <end position="636"/>
    </location>
</feature>
<evidence type="ECO:0000256" key="2">
    <source>
        <dbReference type="ARBA" id="ARBA00022676"/>
    </source>
</evidence>
<keyword evidence="12" id="KW-1185">Reference proteome</keyword>
<feature type="region of interest" description="Disordered" evidence="8">
    <location>
        <begin position="565"/>
        <end position="600"/>
    </location>
</feature>
<feature type="signal peptide" evidence="9">
    <location>
        <begin position="1"/>
        <end position="22"/>
    </location>
</feature>
<evidence type="ECO:0000256" key="7">
    <source>
        <dbReference type="ARBA" id="ARBA00023180"/>
    </source>
</evidence>
<dbReference type="InterPro" id="IPR007657">
    <property type="entry name" value="Glycosyltransferase_61"/>
</dbReference>
<protein>
    <recommendedName>
        <fullName evidence="10">Glycosyltransferase 61 catalytic domain-containing protein</fullName>
    </recommendedName>
</protein>
<keyword evidence="5" id="KW-1133">Transmembrane helix</keyword>
<feature type="region of interest" description="Disordered" evidence="8">
    <location>
        <begin position="61"/>
        <end position="82"/>
    </location>
</feature>
<keyword evidence="6" id="KW-0472">Membrane</keyword>
<evidence type="ECO:0000313" key="11">
    <source>
        <dbReference type="EMBL" id="KAG8466224.1"/>
    </source>
</evidence>
<evidence type="ECO:0000256" key="8">
    <source>
        <dbReference type="SAM" id="MobiDB-lite"/>
    </source>
</evidence>
<feature type="domain" description="Glycosyltransferase 61 catalytic" evidence="10">
    <location>
        <begin position="339"/>
        <end position="434"/>
    </location>
</feature>
<evidence type="ECO:0000256" key="4">
    <source>
        <dbReference type="ARBA" id="ARBA00022692"/>
    </source>
</evidence>
<keyword evidence="3" id="KW-0808">Transferase</keyword>
<dbReference type="PANTHER" id="PTHR20961">
    <property type="entry name" value="GLYCOSYLTRANSFERASE"/>
    <property type="match status" value="1"/>
</dbReference>
<feature type="region of interest" description="Disordered" evidence="8">
    <location>
        <begin position="25"/>
        <end position="46"/>
    </location>
</feature>
<organism evidence="11 12">
    <name type="scientific">Diacronema lutheri</name>
    <name type="common">Unicellular marine alga</name>
    <name type="synonym">Monochrysis lutheri</name>
    <dbReference type="NCBI Taxonomy" id="2081491"/>
    <lineage>
        <taxon>Eukaryota</taxon>
        <taxon>Haptista</taxon>
        <taxon>Haptophyta</taxon>
        <taxon>Pavlovophyceae</taxon>
        <taxon>Pavlovales</taxon>
        <taxon>Pavlovaceae</taxon>
        <taxon>Diacronema</taxon>
    </lineage>
</organism>
<evidence type="ECO:0000259" key="10">
    <source>
        <dbReference type="Pfam" id="PF04577"/>
    </source>
</evidence>
<keyword evidence="9" id="KW-0732">Signal</keyword>
<comment type="caution">
    <text evidence="11">The sequence shown here is derived from an EMBL/GenBank/DDBJ whole genome shotgun (WGS) entry which is preliminary data.</text>
</comment>
<accession>A0A8J6CB58</accession>
<dbReference type="AlphaFoldDB" id="A0A8J6CB58"/>
<reference evidence="11" key="1">
    <citation type="submission" date="2021-05" db="EMBL/GenBank/DDBJ databases">
        <title>The genome of the haptophyte Pavlova lutheri (Diacronema luteri, Pavlovales) - a model for lipid biosynthesis in eukaryotic algae.</title>
        <authorList>
            <person name="Hulatt C.J."/>
            <person name="Posewitz M.C."/>
        </authorList>
    </citation>
    <scope>NUCLEOTIDE SEQUENCE</scope>
    <source>
        <strain evidence="11">NIVA-4/92</strain>
    </source>
</reference>
<dbReference type="InterPro" id="IPR049625">
    <property type="entry name" value="Glyco_transf_61_cat"/>
</dbReference>
<evidence type="ECO:0000256" key="3">
    <source>
        <dbReference type="ARBA" id="ARBA00022679"/>
    </source>
</evidence>
<dbReference type="OrthoDB" id="10505764at2759"/>
<dbReference type="EMBL" id="JAGTXO010000008">
    <property type="protein sequence ID" value="KAG8466224.1"/>
    <property type="molecule type" value="Genomic_DNA"/>
</dbReference>
<gene>
    <name evidence="11" type="ORF">KFE25_001980</name>
</gene>
<name>A0A8J6CB58_DIALT</name>
<proteinExistence type="predicted"/>
<feature type="compositionally biased region" description="Basic residues" evidence="8">
    <location>
        <begin position="61"/>
        <end position="73"/>
    </location>
</feature>
<dbReference type="PANTHER" id="PTHR20961:SF38">
    <property type="entry name" value="PROTEIN O-LINKED-MANNOSE BETA-1,4-N-ACETYLGLUCOSAMINYLTRANSFERASE 2"/>
    <property type="match status" value="1"/>
</dbReference>
<keyword evidence="4" id="KW-0812">Transmembrane</keyword>